<gene>
    <name evidence="1" type="ORF">MNBD_NITROSPINAE04-2476</name>
</gene>
<dbReference type="EMBL" id="UOGA01000158">
    <property type="protein sequence ID" value="VAX19538.1"/>
    <property type="molecule type" value="Genomic_DNA"/>
</dbReference>
<name>A0A3B1C6P8_9ZZZZ</name>
<dbReference type="AlphaFoldDB" id="A0A3B1C6P8"/>
<organism evidence="1">
    <name type="scientific">hydrothermal vent metagenome</name>
    <dbReference type="NCBI Taxonomy" id="652676"/>
    <lineage>
        <taxon>unclassified sequences</taxon>
        <taxon>metagenomes</taxon>
        <taxon>ecological metagenomes</taxon>
    </lineage>
</organism>
<proteinExistence type="predicted"/>
<sequence length="124" mass="14664">MRVAPYSYDWIDNFGRQSPQKLIPGLDKLEMGQDVMMIFEIEDFEPGRSVTIRLKRKLRFVADAVISYVIVPSESGGCRLLVKILMDYPRWISGWLMRIFFPWGDLIMMRRQLMNFKRLAELKS</sequence>
<accession>A0A3B1C6P8</accession>
<protein>
    <submittedName>
        <fullName evidence="1">Uncharacterized protein</fullName>
    </submittedName>
</protein>
<reference evidence="1" key="1">
    <citation type="submission" date="2018-06" db="EMBL/GenBank/DDBJ databases">
        <authorList>
            <person name="Zhirakovskaya E."/>
        </authorList>
    </citation>
    <scope>NUCLEOTIDE SEQUENCE</scope>
</reference>
<evidence type="ECO:0000313" key="1">
    <source>
        <dbReference type="EMBL" id="VAX19538.1"/>
    </source>
</evidence>
<dbReference type="SUPFAM" id="SSF55961">
    <property type="entry name" value="Bet v1-like"/>
    <property type="match status" value="1"/>
</dbReference>